<evidence type="ECO:0000256" key="1">
    <source>
        <dbReference type="SAM" id="MobiDB-lite"/>
    </source>
</evidence>
<reference evidence="4 5" key="1">
    <citation type="submission" date="2024-05" db="EMBL/GenBank/DDBJ databases">
        <title>A draft genome resource for the thread blight pathogen Marasmius tenuissimus strain MS-2.</title>
        <authorList>
            <person name="Yulfo-Soto G.E."/>
            <person name="Baruah I.K."/>
            <person name="Amoako-Attah I."/>
            <person name="Bukari Y."/>
            <person name="Meinhardt L.W."/>
            <person name="Bailey B.A."/>
            <person name="Cohen S.P."/>
        </authorList>
    </citation>
    <scope>NUCLEOTIDE SEQUENCE [LARGE SCALE GENOMIC DNA]</scope>
    <source>
        <strain evidence="4 5">MS-2</strain>
    </source>
</reference>
<dbReference type="PANTHER" id="PTHR43135">
    <property type="entry name" value="ALPHA-D-RIBOSE 1-METHYLPHOSPHONATE 5-TRIPHOSPHATE DIPHOSPHATASE"/>
    <property type="match status" value="1"/>
</dbReference>
<dbReference type="InterPro" id="IPR011059">
    <property type="entry name" value="Metal-dep_hydrolase_composite"/>
</dbReference>
<evidence type="ECO:0000313" key="4">
    <source>
        <dbReference type="EMBL" id="KAL0067586.1"/>
    </source>
</evidence>
<feature type="domain" description="Amidohydrolase-related" evidence="3">
    <location>
        <begin position="391"/>
        <end position="476"/>
    </location>
</feature>
<dbReference type="SUPFAM" id="SSF51556">
    <property type="entry name" value="Metallo-dependent hydrolases"/>
    <property type="match status" value="1"/>
</dbReference>
<evidence type="ECO:0000313" key="5">
    <source>
        <dbReference type="Proteomes" id="UP001437256"/>
    </source>
</evidence>
<dbReference type="InterPro" id="IPR032466">
    <property type="entry name" value="Metal_Hydrolase"/>
</dbReference>
<comment type="caution">
    <text evidence="4">The sequence shown here is derived from an EMBL/GenBank/DDBJ whole genome shotgun (WGS) entry which is preliminary data.</text>
</comment>
<dbReference type="Gene3D" id="2.30.40.10">
    <property type="entry name" value="Urease, subunit C, domain 1"/>
    <property type="match status" value="1"/>
</dbReference>
<feature type="transmembrane region" description="Helical" evidence="2">
    <location>
        <begin position="20"/>
        <end position="44"/>
    </location>
</feature>
<dbReference type="SUPFAM" id="SSF51338">
    <property type="entry name" value="Composite domain of metallo-dependent hydrolases"/>
    <property type="match status" value="1"/>
</dbReference>
<evidence type="ECO:0000256" key="2">
    <source>
        <dbReference type="SAM" id="Phobius"/>
    </source>
</evidence>
<gene>
    <name evidence="4" type="ORF">AAF712_005301</name>
</gene>
<evidence type="ECO:0000259" key="3">
    <source>
        <dbReference type="Pfam" id="PF01979"/>
    </source>
</evidence>
<name>A0ABR3A135_9AGAR</name>
<dbReference type="Proteomes" id="UP001437256">
    <property type="component" value="Unassembled WGS sequence"/>
</dbReference>
<dbReference type="Pfam" id="PF01979">
    <property type="entry name" value="Amidohydro_1"/>
    <property type="match status" value="1"/>
</dbReference>
<dbReference type="InterPro" id="IPR006680">
    <property type="entry name" value="Amidohydro-rel"/>
</dbReference>
<keyword evidence="2" id="KW-0472">Membrane</keyword>
<sequence length="959" mass="104477">MSEKTREKGSGLPAAPAPRLLVTVLVSILAATVGFTAYGGSALYRNNDIHAHIQPTTHQERQEALQLCQSHRVRPGPPSDFQSRTRGTSDPVEHVEKAPSVLITNAMIFTEGKNISRGEILLENGVVRAIGKDISRDSDTPTIDARGAWITPGLVNIYSHEGVLSSPVTRGSNELDSNKGPILPYLRSIDGFHTFDDRILRALTHGVTSAHIAPGRGNIIGGESYVVKLKRTREGTPSSVVIDEEDGWRYLIQSCNEATRRYGNRMDAMWSLRQAYHEARRVVRLQDAFCEKAEAGFVDSVYPESFQLDTLVDVLRGKVKVFSVCGEAVDLDNMIRLSKEFKFDISGFLLASEAWIAPGLTEKIKKRGAAVGLPGNSYGYSRETFRGSPFAPRILSDYNASVIMMTDETSGGGHIIDEARKAFHYGLTDMDALDSITSKPAAALGLSHRIGTLAKGADADIILWDSHPLQPGAAPIQVWIEGMPQRWTMDLNSTIQEQVRGSKWQRPPSQPKFKQERERAMMFEGLEPYGAKNLTHGKVAFMNVSSVWDRKGDGDIEKIFPVKNDDGRPAGPGLVVVEDGQLTCVGEAELCSTAARDADYTRDLHGGSISPGMMTYGSRLGLEEFMSEPSTDDGELYNAFAHDVPRILQDASGMVRAIDGLIFGTRHAVAAYRTGITSATSSLMRPLDPARNSRGDGTVIWGLSTTFRTGAQHGLEPGAILQEVAALHVRISRPSPSGGGVHGGISVSEQLAGLRRLLYGWGDRDSDTGTWFRKAAEGVIPFVVEVDSADIMASLVSMKAEVDDRIGGQMRMVFSGASEAYLLAKELYQARVGVILTRVRPSYTRWDGRRLLPGPPLSNETALSILLEHKVRVAIGVEHPHLVANTLFDLREVVSELRGKTDEYTAYSLVTRNLELLLGVKGMDEEKADLVAYEQGSLLEGGSKAVAVIIPSDGAVDVF</sequence>
<keyword evidence="2" id="KW-1133">Transmembrane helix</keyword>
<dbReference type="InterPro" id="IPR051781">
    <property type="entry name" value="Metallo-dep_Hydrolase"/>
</dbReference>
<dbReference type="PANTHER" id="PTHR43135:SF3">
    <property type="entry name" value="ALPHA-D-RIBOSE 1-METHYLPHOSPHONATE 5-TRIPHOSPHATE DIPHOSPHATASE"/>
    <property type="match status" value="1"/>
</dbReference>
<feature type="region of interest" description="Disordered" evidence="1">
    <location>
        <begin position="71"/>
        <end position="93"/>
    </location>
</feature>
<dbReference type="EMBL" id="JBBXMP010000024">
    <property type="protein sequence ID" value="KAL0067586.1"/>
    <property type="molecule type" value="Genomic_DNA"/>
</dbReference>
<organism evidence="4 5">
    <name type="scientific">Marasmius tenuissimus</name>
    <dbReference type="NCBI Taxonomy" id="585030"/>
    <lineage>
        <taxon>Eukaryota</taxon>
        <taxon>Fungi</taxon>
        <taxon>Dikarya</taxon>
        <taxon>Basidiomycota</taxon>
        <taxon>Agaricomycotina</taxon>
        <taxon>Agaricomycetes</taxon>
        <taxon>Agaricomycetidae</taxon>
        <taxon>Agaricales</taxon>
        <taxon>Marasmiineae</taxon>
        <taxon>Marasmiaceae</taxon>
        <taxon>Marasmius</taxon>
    </lineage>
</organism>
<accession>A0ABR3A135</accession>
<dbReference type="Gene3D" id="3.20.20.140">
    <property type="entry name" value="Metal-dependent hydrolases"/>
    <property type="match status" value="2"/>
</dbReference>
<proteinExistence type="predicted"/>
<protein>
    <recommendedName>
        <fullName evidence="3">Amidohydrolase-related domain-containing protein</fullName>
    </recommendedName>
</protein>
<keyword evidence="2" id="KW-0812">Transmembrane</keyword>
<keyword evidence="5" id="KW-1185">Reference proteome</keyword>